<evidence type="ECO:0000256" key="6">
    <source>
        <dbReference type="SAM" id="SignalP"/>
    </source>
</evidence>
<keyword evidence="1" id="KW-0597">Phosphoprotein</keyword>
<dbReference type="SMART" id="SM00098">
    <property type="entry name" value="alkPPc"/>
    <property type="match status" value="1"/>
</dbReference>
<dbReference type="RefSeq" id="WP_335341944.1">
    <property type="nucleotide sequence ID" value="NZ_JAAIIH010000015.1"/>
</dbReference>
<feature type="binding site" evidence="3">
    <location>
        <position position="434"/>
    </location>
    <ligand>
        <name>Zn(2+)</name>
        <dbReference type="ChEBI" id="CHEBI:29105"/>
        <label>1</label>
    </ligand>
</feature>
<feature type="binding site" evidence="3">
    <location>
        <position position="435"/>
    </location>
    <ligand>
        <name>Zn(2+)</name>
        <dbReference type="ChEBI" id="CHEBI:29105"/>
        <label>2</label>
    </ligand>
</feature>
<keyword evidence="3" id="KW-0862">Zinc</keyword>
<dbReference type="GO" id="GO:0046872">
    <property type="term" value="F:metal ion binding"/>
    <property type="evidence" value="ECO:0007669"/>
    <property type="project" value="UniProtKB-KW"/>
</dbReference>
<evidence type="ECO:0000256" key="4">
    <source>
        <dbReference type="PIRSR" id="PIRSR601952-3"/>
    </source>
</evidence>
<feature type="disulfide bond" evidence="4">
    <location>
        <begin position="211"/>
        <end position="241"/>
    </location>
</feature>
<proteinExistence type="predicted"/>
<feature type="binding site" evidence="3">
    <location>
        <position position="397"/>
    </location>
    <ligand>
        <name>Zn(2+)</name>
        <dbReference type="ChEBI" id="CHEBI:29105"/>
        <label>2</label>
    </ligand>
</feature>
<keyword evidence="9" id="KW-1185">Reference proteome</keyword>
<evidence type="ECO:0000313" key="8">
    <source>
        <dbReference type="EMBL" id="NMN01056.1"/>
    </source>
</evidence>
<keyword evidence="3" id="KW-0460">Magnesium</keyword>
<feature type="compositionally biased region" description="Basic and acidic residues" evidence="5">
    <location>
        <begin position="218"/>
        <end position="232"/>
    </location>
</feature>
<gene>
    <name evidence="8" type="ORF">G1C96_1639</name>
</gene>
<dbReference type="CDD" id="cd16012">
    <property type="entry name" value="ALP"/>
    <property type="match status" value="1"/>
</dbReference>
<dbReference type="SUPFAM" id="SSF53649">
    <property type="entry name" value="Alkaline phosphatase-like"/>
    <property type="match status" value="1"/>
</dbReference>
<dbReference type="GO" id="GO:0004035">
    <property type="term" value="F:alkaline phosphatase activity"/>
    <property type="evidence" value="ECO:0007669"/>
    <property type="project" value="TreeGrafter"/>
</dbReference>
<name>A0A7Y0HY96_9BIFI</name>
<feature type="active site" description="Phosphoserine intermediate" evidence="2">
    <location>
        <position position="145"/>
    </location>
</feature>
<protein>
    <submittedName>
        <fullName evidence="8">Alkaline phosphatase</fullName>
    </submittedName>
</protein>
<dbReference type="NCBIfam" id="NF007810">
    <property type="entry name" value="PRK10518.1"/>
    <property type="match status" value="1"/>
</dbReference>
<dbReference type="EMBL" id="JAAIIH010000015">
    <property type="protein sequence ID" value="NMN01056.1"/>
    <property type="molecule type" value="Genomic_DNA"/>
</dbReference>
<dbReference type="Pfam" id="PF18885">
    <property type="entry name" value="DUF5648"/>
    <property type="match status" value="1"/>
</dbReference>
<comment type="cofactor">
    <cofactor evidence="3">
        <name>Mg(2+)</name>
        <dbReference type="ChEBI" id="CHEBI:18420"/>
    </cofactor>
    <text evidence="3">Binds 1 Mg(2+) ion.</text>
</comment>
<feature type="binding site" evidence="3">
    <location>
        <position position="196"/>
    </location>
    <ligand>
        <name>Mg(2+)</name>
        <dbReference type="ChEBI" id="CHEBI:18420"/>
    </ligand>
</feature>
<feature type="binding site" evidence="3">
    <location>
        <position position="65"/>
    </location>
    <ligand>
        <name>Zn(2+)</name>
        <dbReference type="ChEBI" id="CHEBI:29105"/>
        <label>2</label>
    </ligand>
</feature>
<evidence type="ECO:0000313" key="9">
    <source>
        <dbReference type="Proteomes" id="UP000588277"/>
    </source>
</evidence>
<reference evidence="8 9" key="1">
    <citation type="submission" date="2020-02" db="EMBL/GenBank/DDBJ databases">
        <title>Characterization of phylogenetic diversity of novel bifidobacterial species isolated in Czech ZOOs.</title>
        <authorList>
            <person name="Lugli G.A."/>
            <person name="Vera N.B."/>
            <person name="Ventura M."/>
        </authorList>
    </citation>
    <scope>NUCLEOTIDE SEQUENCE [LARGE SCALE GENOMIC DNA]</scope>
    <source>
        <strain evidence="8 9">DSM 109958</strain>
    </source>
</reference>
<evidence type="ECO:0000256" key="2">
    <source>
        <dbReference type="PIRSR" id="PIRSR601952-1"/>
    </source>
</evidence>
<feature type="binding site" evidence="3">
    <location>
        <position position="65"/>
    </location>
    <ligand>
        <name>Mg(2+)</name>
        <dbReference type="ChEBI" id="CHEBI:18420"/>
    </ligand>
</feature>
<feature type="domain" description="DUF5648" evidence="7">
    <location>
        <begin position="634"/>
        <end position="765"/>
    </location>
</feature>
<dbReference type="PANTHER" id="PTHR11596:SF5">
    <property type="entry name" value="ALKALINE PHOSPHATASE"/>
    <property type="match status" value="1"/>
</dbReference>
<dbReference type="Proteomes" id="UP000588277">
    <property type="component" value="Unassembled WGS sequence"/>
</dbReference>
<dbReference type="InterPro" id="IPR043708">
    <property type="entry name" value="DUF5648"/>
</dbReference>
<comment type="caution">
    <text evidence="8">The sequence shown here is derived from an EMBL/GenBank/DDBJ whole genome shotgun (WGS) entry which is preliminary data.</text>
</comment>
<organism evidence="8 9">
    <name type="scientific">Bifidobacterium moraviense</name>
    <dbReference type="NCBI Taxonomy" id="2675323"/>
    <lineage>
        <taxon>Bacteria</taxon>
        <taxon>Bacillati</taxon>
        <taxon>Actinomycetota</taxon>
        <taxon>Actinomycetes</taxon>
        <taxon>Bifidobacteriales</taxon>
        <taxon>Bifidobacteriaceae</taxon>
        <taxon>Bifidobacterium</taxon>
    </lineage>
</organism>
<feature type="signal peptide" evidence="6">
    <location>
        <begin position="1"/>
        <end position="28"/>
    </location>
</feature>
<dbReference type="InterPro" id="IPR017850">
    <property type="entry name" value="Alkaline_phosphatase_core_sf"/>
</dbReference>
<keyword evidence="3" id="KW-0479">Metal-binding</keyword>
<feature type="binding site" evidence="3">
    <location>
        <position position="388"/>
    </location>
    <ligand>
        <name>Mg(2+)</name>
        <dbReference type="ChEBI" id="CHEBI:18420"/>
    </ligand>
</feature>
<comment type="cofactor">
    <cofactor evidence="3">
        <name>Zn(2+)</name>
        <dbReference type="ChEBI" id="CHEBI:29105"/>
    </cofactor>
    <text evidence="3">Binds 2 Zn(2+) ions.</text>
</comment>
<evidence type="ECO:0000256" key="5">
    <source>
        <dbReference type="SAM" id="MobiDB-lite"/>
    </source>
</evidence>
<feature type="binding site" evidence="3">
    <location>
        <position position="393"/>
    </location>
    <ligand>
        <name>Zn(2+)</name>
        <dbReference type="ChEBI" id="CHEBI:29105"/>
        <label>2</label>
    </ligand>
</feature>
<accession>A0A7Y0HY96</accession>
<keyword evidence="6" id="KW-0732">Signal</keyword>
<feature type="chain" id="PRO_5030837152" evidence="6">
    <location>
        <begin position="29"/>
        <end position="768"/>
    </location>
</feature>
<dbReference type="PANTHER" id="PTHR11596">
    <property type="entry name" value="ALKALINE PHOSPHATASE"/>
    <property type="match status" value="1"/>
</dbReference>
<evidence type="ECO:0000256" key="3">
    <source>
        <dbReference type="PIRSR" id="PIRSR601952-2"/>
    </source>
</evidence>
<dbReference type="Pfam" id="PF00245">
    <property type="entry name" value="Alk_phosphatase"/>
    <property type="match status" value="1"/>
</dbReference>
<dbReference type="AlphaFoldDB" id="A0A7Y0HY96"/>
<evidence type="ECO:0000259" key="7">
    <source>
        <dbReference type="Pfam" id="PF18885"/>
    </source>
</evidence>
<dbReference type="Gene3D" id="3.40.720.10">
    <property type="entry name" value="Alkaline Phosphatase, subunit A"/>
    <property type="match status" value="1"/>
</dbReference>
<keyword evidence="4" id="KW-1015">Disulfide bond</keyword>
<feature type="binding site" evidence="3">
    <location>
        <position position="491"/>
    </location>
    <ligand>
        <name>Zn(2+)</name>
        <dbReference type="ChEBI" id="CHEBI:29105"/>
        <label>2</label>
    </ligand>
</feature>
<feature type="region of interest" description="Disordered" evidence="5">
    <location>
        <begin position="211"/>
        <end position="236"/>
    </location>
</feature>
<sequence>MKHKGLKAACAAVASLAMLAVVPGVASAAEGKQVQDLAVHGGAQRIAGVYGNAKTAKNVIYFLGDGMGDSEITVARDYLHGANGSFDGLDKIGQPNLNPGVETGTGQYTTFSLGNSSNDSLMAKDKAGNLAGNTKAGVVTPVTDSSASGSGWSTGTKTYNNAVDVDIYGNPQLNLIELAKAKGLATGNVTTAEIQDATPAVLESHSTERACYGPQGKWDGKTDTNKDGKLDASDGNQAKNCLADQLKVNGGIGSISEQLLDTRADVTIGGGSKYFNQLDENGKTLWQQAADRGFQTVQSGDVNGFKNLSYKDDAPVLALLGDGNLPTQFKATPALAQKETEARGAIQCEANPDWLGAQGASLADMTSKAIDLLQANPKSSNGFFLQVEGASIDKQDHAANACGQIGETDDLDKAISAALKKVDLSDTLVIVTADHAHTSQIVGEPPAYALSTILKSPVDGATIVVSYGTATAVDPDAENPEVGYNDGGMEHTGTQLRIAASGPGASRVDGLTDQTDAFYTMAHALGLAADTADQNKLSDGAKLEYDAASGSVKATGFNGDAVLSYQLKGADGKVKDASVSDTPVSGIRVQTAATTTFALNGAKKGDVVTVKGNQSGKSVDLTIDADGPAGYVNVYRVYNPANGDHMVTADRGEAKSLVKNGWRSEGTAFRTVPEGTEGAVVVERFYNAQINDHVFTTSDAEISALRDAGWKDEGVAFYAPADGTQTVHRLYDTVNNHHLFTSSEDEYNALKGAAGWNDEGTAFAVNAA</sequence>
<evidence type="ECO:0000256" key="1">
    <source>
        <dbReference type="ARBA" id="ARBA00022553"/>
    </source>
</evidence>
<feature type="binding site" evidence="3">
    <location>
        <position position="198"/>
    </location>
    <ligand>
        <name>Mg(2+)</name>
        <dbReference type="ChEBI" id="CHEBI:18420"/>
    </ligand>
</feature>
<dbReference type="InterPro" id="IPR001952">
    <property type="entry name" value="Alkaline_phosphatase"/>
</dbReference>